<accession>A0A1D9GA79</accession>
<dbReference type="AlphaFoldDB" id="A0A1D9GA79"/>
<feature type="compositionally biased region" description="Polar residues" evidence="2">
    <location>
        <begin position="50"/>
        <end position="76"/>
    </location>
</feature>
<reference evidence="6" key="2">
    <citation type="submission" date="2022-10" db="EMBL/GenBank/DDBJ databases">
        <authorList>
            <person name="Ngo T.-E."/>
        </authorList>
    </citation>
    <scope>NUCLEOTIDE SEQUENCE</scope>
    <source>
        <strain evidence="6">JHB</strain>
    </source>
</reference>
<dbReference type="Gene3D" id="3.30.1330.60">
    <property type="entry name" value="OmpA-like domain"/>
    <property type="match status" value="1"/>
</dbReference>
<evidence type="ECO:0000256" key="3">
    <source>
        <dbReference type="SAM" id="Phobius"/>
    </source>
</evidence>
<feature type="domain" description="OmpA-like" evidence="5">
    <location>
        <begin position="685"/>
        <end position="801"/>
    </location>
</feature>
<dbReference type="InterPro" id="IPR050330">
    <property type="entry name" value="Bact_OuterMem_StrucFunc"/>
</dbReference>
<reference evidence="6" key="1">
    <citation type="journal article" date="2017" name="Proc. Natl. Acad. Sci. U.S.A.">
        <title>Comparative genomics uncovers the prolific and distinctive metabolic potential of the cyanobacterial genus Moorea.</title>
        <authorList>
            <person name="Leao T."/>
            <person name="Castelao G."/>
            <person name="Korobeynikov A."/>
            <person name="Monroe E.A."/>
            <person name="Podell S."/>
            <person name="Glukhov E."/>
            <person name="Allen E.E."/>
            <person name="Gerwick W.H."/>
            <person name="Gerwick L."/>
        </authorList>
    </citation>
    <scope>NUCLEOTIDE SEQUENCE</scope>
    <source>
        <strain evidence="6">JHB</strain>
    </source>
</reference>
<evidence type="ECO:0000256" key="1">
    <source>
        <dbReference type="PROSITE-ProRule" id="PRU00473"/>
    </source>
</evidence>
<evidence type="ECO:0000256" key="2">
    <source>
        <dbReference type="SAM" id="MobiDB-lite"/>
    </source>
</evidence>
<dbReference type="CDD" id="cd07185">
    <property type="entry name" value="OmpA_C-like"/>
    <property type="match status" value="1"/>
</dbReference>
<dbReference type="GO" id="GO:0016020">
    <property type="term" value="C:membrane"/>
    <property type="evidence" value="ECO:0007669"/>
    <property type="project" value="UniProtKB-UniRule"/>
</dbReference>
<dbReference type="InterPro" id="IPR006665">
    <property type="entry name" value="OmpA-like"/>
</dbReference>
<evidence type="ECO:0000259" key="5">
    <source>
        <dbReference type="PROSITE" id="PS51123"/>
    </source>
</evidence>
<dbReference type="Pfam" id="PF04972">
    <property type="entry name" value="BON"/>
    <property type="match status" value="1"/>
</dbReference>
<feature type="domain" description="BON" evidence="4">
    <location>
        <begin position="621"/>
        <end position="689"/>
    </location>
</feature>
<proteinExistence type="predicted"/>
<protein>
    <submittedName>
        <fullName evidence="6">OmpA family protein</fullName>
    </submittedName>
</protein>
<keyword evidence="3" id="KW-1133">Transmembrane helix</keyword>
<dbReference type="PANTHER" id="PTHR30329">
    <property type="entry name" value="STATOR ELEMENT OF FLAGELLAR MOTOR COMPLEX"/>
    <property type="match status" value="1"/>
</dbReference>
<keyword evidence="1 3" id="KW-0472">Membrane</keyword>
<sequence length="803" mass="88955">MAFSNQNPADASQPENSRSESIEVNSSTEDELKDLLNLLVDLKIIDQTVQPSQHPNSQQQGMTSDQADTVQKSHSFQDLEVPAIEPQTDRGSSSLPSRVQEKEPLAQERDQPQSFGVKVNPYQNPSPQLPTPKEHLPQMPQNSEDPVLAENLVQSEATETNQDLPSESARDTSQELDTLAEILQELVISPEIAQFRDQIERLAQRQGRLEHRIDQPQELINLLLPVMAKLLDLTVAQFSTSVTDSLTPIIDEVIDHRTQQDKVCVGEAIAPAVPVAISSRIMECPEEVGKAIAPEMAAAIREQIIIEPDAMVNALYPVIGSTISTYLAEEIRAINEKLENALSTEGMMRKIRAKVQGVSEAELLFREVMLFRARAIFLIHKDSGLVIAEVQPSDSQHLESDMVAGMLTAIRSFVNDCIAQSGDVAEIDAIDYGTSKIILEVEGYCYLAVVVQGEPTQQFINQLRESLKTIITHYGKPIRSFDGDHTTIPVGVKGILQNLLDQSLSQGRRDPQENPKTGKKPPALLVVSLGLLGLIAVFGGIYQHRAKINRRIEQKTQLALAYYAPEVSDYGLTVKANRQRLKLAGQLPNQALRSNVEEIAKAAVPNLALDNQIEVIELPYTDELTKAQVQRVRNTLNQMDGVVIVASYTEGRVTVKGAILYAKDFPKITEAFENIPGVKSVENNVQLHGSDLTSRIYFDIGSAQLKPEDIGTKIRSIRKFLERYPQKHLRIIGYADPRAEPSENQGLAKQRAQAVQDALVQQGIDPKRLQVRGVGKRPPDVDASQPLWLNRCVVFDPFTKKSS</sequence>
<gene>
    <name evidence="6" type="ORF">BJP36_06275</name>
</gene>
<dbReference type="PANTHER" id="PTHR30329:SF21">
    <property type="entry name" value="LIPOPROTEIN YIAD-RELATED"/>
    <property type="match status" value="1"/>
</dbReference>
<dbReference type="PROSITE" id="PS50914">
    <property type="entry name" value="BON"/>
    <property type="match status" value="1"/>
</dbReference>
<organism evidence="6">
    <name type="scientific">Moorena producens (strain JHB)</name>
    <dbReference type="NCBI Taxonomy" id="1454205"/>
    <lineage>
        <taxon>Bacteria</taxon>
        <taxon>Bacillati</taxon>
        <taxon>Cyanobacteriota</taxon>
        <taxon>Cyanophyceae</taxon>
        <taxon>Coleofasciculales</taxon>
        <taxon>Coleofasciculaceae</taxon>
        <taxon>Moorena</taxon>
    </lineage>
</organism>
<feature type="compositionally biased region" description="Basic and acidic residues" evidence="2">
    <location>
        <begin position="99"/>
        <end position="111"/>
    </location>
</feature>
<feature type="region of interest" description="Disordered" evidence="2">
    <location>
        <begin position="1"/>
        <end position="28"/>
    </location>
</feature>
<evidence type="ECO:0000259" key="4">
    <source>
        <dbReference type="PROSITE" id="PS50914"/>
    </source>
</evidence>
<dbReference type="PROSITE" id="PS51123">
    <property type="entry name" value="OMPA_2"/>
    <property type="match status" value="1"/>
</dbReference>
<evidence type="ECO:0000313" key="6">
    <source>
        <dbReference type="EMBL" id="AOY84537.2"/>
    </source>
</evidence>
<dbReference type="Proteomes" id="UP000176944">
    <property type="component" value="Chromosome"/>
</dbReference>
<feature type="transmembrane region" description="Helical" evidence="3">
    <location>
        <begin position="523"/>
        <end position="542"/>
    </location>
</feature>
<dbReference type="Pfam" id="PF00691">
    <property type="entry name" value="OmpA"/>
    <property type="match status" value="1"/>
</dbReference>
<dbReference type="Gene3D" id="3.40.1520.20">
    <property type="match status" value="1"/>
</dbReference>
<feature type="compositionally biased region" description="Polar residues" evidence="2">
    <location>
        <begin position="1"/>
        <end position="16"/>
    </location>
</feature>
<dbReference type="InterPro" id="IPR036737">
    <property type="entry name" value="OmpA-like_sf"/>
</dbReference>
<keyword evidence="3" id="KW-0812">Transmembrane</keyword>
<name>A0A1D9GA79_MOOP1</name>
<feature type="region of interest" description="Disordered" evidence="2">
    <location>
        <begin position="50"/>
        <end position="143"/>
    </location>
</feature>
<dbReference type="InterPro" id="IPR007055">
    <property type="entry name" value="BON_dom"/>
</dbReference>
<dbReference type="SUPFAM" id="SSF103088">
    <property type="entry name" value="OmpA-like"/>
    <property type="match status" value="1"/>
</dbReference>
<dbReference type="EMBL" id="CP017708">
    <property type="protein sequence ID" value="AOY84537.2"/>
    <property type="molecule type" value="Genomic_DNA"/>
</dbReference>